<organism evidence="2 3">
    <name type="scientific">Mycobacterium phage Bipper</name>
    <dbReference type="NCBI Taxonomy" id="1805457"/>
    <lineage>
        <taxon>Viruses</taxon>
        <taxon>Duplodnaviria</taxon>
        <taxon>Heunggongvirae</taxon>
        <taxon>Uroviricota</taxon>
        <taxon>Caudoviricetes</taxon>
        <taxon>Bippervirus</taxon>
        <taxon>Bippervirus bipper</taxon>
    </lineage>
</organism>
<reference evidence="3" key="1">
    <citation type="submission" date="2016-02" db="EMBL/GenBank/DDBJ databases">
        <authorList>
            <person name="Isern S."/>
            <person name="Barcellona C.M."/>
            <person name="Dozier K.D."/>
            <person name="Faust J.M."/>
            <person name="Fedrick A.J."/>
            <person name="Gagliardi L.E."/>
            <person name="Gatt S.M."/>
            <person name="Gleason P.S."/>
            <person name="Gomez E.A."/>
            <person name="Hoffman A.M."/>
            <person name="Jenkins M."/>
            <person name="Jones M.J."/>
            <person name="Lang J.F."/>
            <person name="Lequay S.M."/>
            <person name="Mars P.J."/>
            <person name="Mtchedlidze N."/>
            <person name="Osking Z.B."/>
            <person name="Paul L.M."/>
            <person name="Pica A.N."/>
            <person name="Robison M.D."/>
            <person name="Rodriguez D."/>
            <person name="Rosales K.A."/>
            <person name="Saravis L.E."/>
            <person name="Sisson B.M."/>
            <person name="Tan A.L."/>
            <person name="Voltaire R."/>
            <person name="Michael S.F."/>
            <person name="Warner M.H."/>
            <person name="Bradley K.W."/>
            <person name="Asai D.J."/>
            <person name="Bowman C.A."/>
            <person name="Russell D.A."/>
            <person name="Pope W.H."/>
            <person name="Jacobs-Sera D."/>
            <person name="Hendrix R.W."/>
            <person name="Hatfull G.F."/>
        </authorList>
    </citation>
    <scope>NUCLEOTIDE SEQUENCE [LARGE SCALE GENOMIC DNA]</scope>
</reference>
<sequence length="258" mass="28792">MTTACSKCRQRPATGGRGLCENCWAVNRRKLMAYGRWDPDQLDPTPTRQHLAALQQWGMGTRRLQELTGLSRPTLQGIPDAAWVTRKTEAALLAVPIPTTVFDPVLADGTQISSVGSRRRLCALSAIGWSGEALAEQLGVMRHRVQAITSGRQPKVTVARARDIAHLFNRLQLTEGPSRKARRVAQLKGWPLPLQWDEDRLDDPRAKPHKRRGPKGSAEDRITELYELGIRDTEAMAERLGIKPESVVRQINRMRAAS</sequence>
<dbReference type="Proteomes" id="UP000201826">
    <property type="component" value="Segment"/>
</dbReference>
<dbReference type="RefSeq" id="YP_009303205.1">
    <property type="nucleotide sequence ID" value="NC_031253.1"/>
</dbReference>
<gene>
    <name evidence="2" type="primary">58</name>
    <name evidence="2" type="ORF">SEA_BIPPER_58</name>
</gene>
<evidence type="ECO:0000256" key="1">
    <source>
        <dbReference type="SAM" id="MobiDB-lite"/>
    </source>
</evidence>
<dbReference type="EMBL" id="KU728633">
    <property type="protein sequence ID" value="AMQ66993.1"/>
    <property type="molecule type" value="Genomic_DNA"/>
</dbReference>
<dbReference type="KEGG" id="vg:29125779"/>
<name>A0A142F2I6_9CAUD</name>
<evidence type="ECO:0000313" key="2">
    <source>
        <dbReference type="EMBL" id="AMQ66993.1"/>
    </source>
</evidence>
<dbReference type="OrthoDB" id="5864at10239"/>
<proteinExistence type="predicted"/>
<protein>
    <submittedName>
        <fullName evidence="2">WhiB family transcription factor</fullName>
    </submittedName>
</protein>
<dbReference type="GeneID" id="29125779"/>
<keyword evidence="3" id="KW-1185">Reference proteome</keyword>
<evidence type="ECO:0000313" key="3">
    <source>
        <dbReference type="Proteomes" id="UP000201826"/>
    </source>
</evidence>
<accession>A0A142F2I6</accession>
<feature type="region of interest" description="Disordered" evidence="1">
    <location>
        <begin position="198"/>
        <end position="218"/>
    </location>
</feature>